<dbReference type="SMART" id="SM00165">
    <property type="entry name" value="UBA"/>
    <property type="match status" value="1"/>
</dbReference>
<dbReference type="CDD" id="cd14326">
    <property type="entry name" value="UBA_UBL7"/>
    <property type="match status" value="1"/>
</dbReference>
<keyword evidence="4" id="KW-1185">Reference proteome</keyword>
<sequence>MYLRVKVNRIDQTESVSSRYIAGLDPDQTIGNIVPQLLETGESLDGLDVTCIHCGEVLDLNKSLSECEVDSFSILQFIIKPKASIPSVKTPRHSLTEVSQTMANLHWLIRSGRLYKLIQLLSQRDWIDQAIVSHPEIGRDATAYSILQDPKFLSVVLRDQAILDKLIAVHPCILSALRLATQSLSSLNENLEAKPVSHRNVMTSTTSLGSQDYTVDQNLEDDAEDDTDANASRQPSGSSPVLLTPYGGPADPDPDSSRRTAQPTGPNTRERNCPRVNRHQLQAAIAQAQGLLSGGGLHVSPPSSSQLGTRQISGTSMSPTTNSATPRITSSALSRALSSVPSFTARQNLPTTSSSTAASHTAEPIAVHTENRWATQLAQLAEMGVTDELAARQALEATNGDIALAVQLLFG</sequence>
<reference evidence="3 4" key="1">
    <citation type="journal article" date="2019" name="BMC Genomics">
        <title>New insights from Opisthorchis felineus genome: update on genomics of the epidemiologically important liver flukes.</title>
        <authorList>
            <person name="Ershov N.I."/>
            <person name="Mordvinov V.A."/>
            <person name="Prokhortchouk E.B."/>
            <person name="Pakharukova M.Y."/>
            <person name="Gunbin K.V."/>
            <person name="Ustyantsev K."/>
            <person name="Genaev M.A."/>
            <person name="Blinov A.G."/>
            <person name="Mazur A."/>
            <person name="Boulygina E."/>
            <person name="Tsygankova S."/>
            <person name="Khrameeva E."/>
            <person name="Chekanov N."/>
            <person name="Fan G."/>
            <person name="Xiao A."/>
            <person name="Zhang H."/>
            <person name="Xu X."/>
            <person name="Yang H."/>
            <person name="Solovyev V."/>
            <person name="Lee S.M."/>
            <person name="Liu X."/>
            <person name="Afonnikov D.A."/>
            <person name="Skryabin K.G."/>
        </authorList>
    </citation>
    <scope>NUCLEOTIDE SEQUENCE [LARGE SCALE GENOMIC DNA]</scope>
    <source>
        <strain evidence="3">AK-0245</strain>
        <tissue evidence="3">Whole organism</tissue>
    </source>
</reference>
<comment type="caution">
    <text evidence="3">The sequence shown here is derived from an EMBL/GenBank/DDBJ whole genome shotgun (WGS) entry which is preliminary data.</text>
</comment>
<dbReference type="InterPro" id="IPR009060">
    <property type="entry name" value="UBA-like_sf"/>
</dbReference>
<feature type="domain" description="UBA" evidence="2">
    <location>
        <begin position="368"/>
        <end position="411"/>
    </location>
</feature>
<gene>
    <name evidence="3" type="ORF">CRM22_010018</name>
</gene>
<dbReference type="InterPro" id="IPR015940">
    <property type="entry name" value="UBA"/>
</dbReference>
<dbReference type="Gene3D" id="1.10.8.10">
    <property type="entry name" value="DNA helicase RuvA subunit, C-terminal domain"/>
    <property type="match status" value="1"/>
</dbReference>
<feature type="region of interest" description="Disordered" evidence="1">
    <location>
        <begin position="222"/>
        <end position="274"/>
    </location>
</feature>
<dbReference type="EMBL" id="SJOL01009509">
    <property type="protein sequence ID" value="TGZ57130.1"/>
    <property type="molecule type" value="Genomic_DNA"/>
</dbReference>
<evidence type="ECO:0000313" key="4">
    <source>
        <dbReference type="Proteomes" id="UP000308267"/>
    </source>
</evidence>
<dbReference type="STRING" id="147828.A0A4S2L3D4"/>
<evidence type="ECO:0000313" key="3">
    <source>
        <dbReference type="EMBL" id="TGZ57130.1"/>
    </source>
</evidence>
<dbReference type="Proteomes" id="UP000308267">
    <property type="component" value="Unassembled WGS sequence"/>
</dbReference>
<dbReference type="GO" id="GO:0005829">
    <property type="term" value="C:cytosol"/>
    <property type="evidence" value="ECO:0007669"/>
    <property type="project" value="TreeGrafter"/>
</dbReference>
<dbReference type="PANTHER" id="PTHR10677">
    <property type="entry name" value="UBIQUILIN"/>
    <property type="match status" value="1"/>
</dbReference>
<evidence type="ECO:0000256" key="1">
    <source>
        <dbReference type="SAM" id="MobiDB-lite"/>
    </source>
</evidence>
<dbReference type="OrthoDB" id="10016665at2759"/>
<dbReference type="AlphaFoldDB" id="A0A4S2L3D4"/>
<dbReference type="SUPFAM" id="SSF46934">
    <property type="entry name" value="UBA-like"/>
    <property type="match status" value="1"/>
</dbReference>
<feature type="compositionally biased region" description="Polar residues" evidence="1">
    <location>
        <begin position="301"/>
        <end position="332"/>
    </location>
</feature>
<evidence type="ECO:0000259" key="2">
    <source>
        <dbReference type="PROSITE" id="PS50030"/>
    </source>
</evidence>
<dbReference type="Pfam" id="PF00627">
    <property type="entry name" value="UBA"/>
    <property type="match status" value="1"/>
</dbReference>
<proteinExistence type="predicted"/>
<dbReference type="PROSITE" id="PS50030">
    <property type="entry name" value="UBA"/>
    <property type="match status" value="1"/>
</dbReference>
<protein>
    <recommendedName>
        <fullName evidence="2">UBA domain-containing protein</fullName>
    </recommendedName>
</protein>
<dbReference type="GO" id="GO:0031593">
    <property type="term" value="F:polyubiquitin modification-dependent protein binding"/>
    <property type="evidence" value="ECO:0007669"/>
    <property type="project" value="TreeGrafter"/>
</dbReference>
<dbReference type="PANTHER" id="PTHR10677:SF25">
    <property type="entry name" value="UBIQUITIN-LIKE PROTEIN 7"/>
    <property type="match status" value="1"/>
</dbReference>
<feature type="compositionally biased region" description="Polar residues" evidence="1">
    <location>
        <begin position="230"/>
        <end position="241"/>
    </location>
</feature>
<dbReference type="GO" id="GO:0006511">
    <property type="term" value="P:ubiquitin-dependent protein catabolic process"/>
    <property type="evidence" value="ECO:0007669"/>
    <property type="project" value="TreeGrafter"/>
</dbReference>
<dbReference type="InterPro" id="IPR015496">
    <property type="entry name" value="Ubiquilin"/>
</dbReference>
<organism evidence="3 4">
    <name type="scientific">Opisthorchis felineus</name>
    <dbReference type="NCBI Taxonomy" id="147828"/>
    <lineage>
        <taxon>Eukaryota</taxon>
        <taxon>Metazoa</taxon>
        <taxon>Spiralia</taxon>
        <taxon>Lophotrochozoa</taxon>
        <taxon>Platyhelminthes</taxon>
        <taxon>Trematoda</taxon>
        <taxon>Digenea</taxon>
        <taxon>Opisthorchiida</taxon>
        <taxon>Opisthorchiata</taxon>
        <taxon>Opisthorchiidae</taxon>
        <taxon>Opisthorchis</taxon>
    </lineage>
</organism>
<dbReference type="InterPro" id="IPR047878">
    <property type="entry name" value="UBL7_UBA"/>
</dbReference>
<accession>A0A4S2L3D4</accession>
<feature type="region of interest" description="Disordered" evidence="1">
    <location>
        <begin position="293"/>
        <end position="332"/>
    </location>
</feature>
<name>A0A4S2L3D4_OPIFE</name>